<dbReference type="EC" id="3.2.1.22" evidence="4"/>
<dbReference type="GO" id="GO:0005975">
    <property type="term" value="P:carbohydrate metabolic process"/>
    <property type="evidence" value="ECO:0007669"/>
    <property type="project" value="InterPro"/>
</dbReference>
<dbReference type="CDD" id="cd14792">
    <property type="entry name" value="GH27"/>
    <property type="match status" value="1"/>
</dbReference>
<dbReference type="KEGG" id="paun:MJA45_24400"/>
<dbReference type="InterPro" id="IPR017853">
    <property type="entry name" value="GH"/>
</dbReference>
<dbReference type="RefSeq" id="WP_315604500.1">
    <property type="nucleotide sequence ID" value="NZ_CP130318.1"/>
</dbReference>
<sequence length="471" mass="52472">MTFEQEAKSAYQVQSAKGIHRLTPKPPLGWNSYDAYGCAASAETLAANLEAMAVRLKPFGYEYFVVDNGWFGEYDIPEGRRYPVVKHAADVHIDGYGRYQPSRCYFPNGLRPLIDRAHELGFRFGIHLMRGIPRKAVALDLPVLGTPYRAAEIADTASTCVWCHYNYGVNMDHPGGQAFYNSLVNQFAEWGVDFIKADDITGYPREIEALAGAIAQCGRDMALSLSPGGQTNKERMPVYVQANMLRTTTDIWDNRNDLDKAFAAWETYNDVRVEGFWPDLDMIPFGHLMLWNPREPGAAKTDDDNLELSGKGHERMSGLSRNQKRTFITVRALAASPLFMGGDLPTSDEEAFELITNREMLACNQNGVMGRLVHRGDGIDVWMTPSASEPGAGWIGVFNRTEEDRRVGLSRSELGLEAGAAYTFGSVWTHTEPWSDDGFQLDAAIGPDGVLFLAYRMAEGLPTQPREEERT</sequence>
<dbReference type="Proteomes" id="UP001305702">
    <property type="component" value="Chromosome"/>
</dbReference>
<evidence type="ECO:0000313" key="5">
    <source>
        <dbReference type="EMBL" id="WNQ10726.1"/>
    </source>
</evidence>
<protein>
    <recommendedName>
        <fullName evidence="4">Alpha-galactosidase</fullName>
        <ecNumber evidence="4">3.2.1.22</ecNumber>
    </recommendedName>
    <alternativeName>
        <fullName evidence="4">Melibiase</fullName>
    </alternativeName>
</protein>
<evidence type="ECO:0000256" key="3">
    <source>
        <dbReference type="ARBA" id="ARBA00023295"/>
    </source>
</evidence>
<keyword evidence="4" id="KW-1015">Disulfide bond</keyword>
<evidence type="ECO:0000256" key="4">
    <source>
        <dbReference type="RuleBase" id="RU361168"/>
    </source>
</evidence>
<comment type="similarity">
    <text evidence="1 4">Belongs to the glycosyl hydrolase 27 family.</text>
</comment>
<dbReference type="PRINTS" id="PR00740">
    <property type="entry name" value="GLHYDRLASE27"/>
</dbReference>
<dbReference type="GO" id="GO:0004557">
    <property type="term" value="F:alpha-galactosidase activity"/>
    <property type="evidence" value="ECO:0007669"/>
    <property type="project" value="UniProtKB-EC"/>
</dbReference>
<dbReference type="PANTHER" id="PTHR11452">
    <property type="entry name" value="ALPHA-GALACTOSIDASE/ALPHA-N-ACETYLGALACTOSAMINIDASE"/>
    <property type="match status" value="1"/>
</dbReference>
<keyword evidence="2 4" id="KW-0378">Hydrolase</keyword>
<dbReference type="Pfam" id="PF16499">
    <property type="entry name" value="Melibiase_2"/>
    <property type="match status" value="1"/>
</dbReference>
<dbReference type="InterPro" id="IPR002241">
    <property type="entry name" value="Glyco_hydro_27"/>
</dbReference>
<comment type="catalytic activity">
    <reaction evidence="4">
        <text>Hydrolysis of terminal, non-reducing alpha-D-galactose residues in alpha-D-galactosides, including galactose oligosaccharides, galactomannans and galactolipids.</text>
        <dbReference type="EC" id="3.2.1.22"/>
    </reaction>
</comment>
<dbReference type="Gene3D" id="2.60.40.1180">
    <property type="entry name" value="Golgi alpha-mannosidase II"/>
    <property type="match status" value="1"/>
</dbReference>
<dbReference type="PANTHER" id="PTHR11452:SF42">
    <property type="entry name" value="ALPHA-GALACTOSIDASE"/>
    <property type="match status" value="1"/>
</dbReference>
<dbReference type="EMBL" id="CP130318">
    <property type="protein sequence ID" value="WNQ10726.1"/>
    <property type="molecule type" value="Genomic_DNA"/>
</dbReference>
<evidence type="ECO:0000256" key="2">
    <source>
        <dbReference type="ARBA" id="ARBA00022801"/>
    </source>
</evidence>
<organism evidence="5 6">
    <name type="scientific">Paenibacillus aurantius</name>
    <dbReference type="NCBI Taxonomy" id="2918900"/>
    <lineage>
        <taxon>Bacteria</taxon>
        <taxon>Bacillati</taxon>
        <taxon>Bacillota</taxon>
        <taxon>Bacilli</taxon>
        <taxon>Bacillales</taxon>
        <taxon>Paenibacillaceae</taxon>
        <taxon>Paenibacillus</taxon>
    </lineage>
</organism>
<keyword evidence="6" id="KW-1185">Reference proteome</keyword>
<dbReference type="InterPro" id="IPR013780">
    <property type="entry name" value="Glyco_hydro_b"/>
</dbReference>
<evidence type="ECO:0000256" key="1">
    <source>
        <dbReference type="ARBA" id="ARBA00009743"/>
    </source>
</evidence>
<reference evidence="5 6" key="1">
    <citation type="submission" date="2022-02" db="EMBL/GenBank/DDBJ databases">
        <title>Paenibacillus sp. MBLB1776 Whole Genome Shotgun Sequencing.</title>
        <authorList>
            <person name="Hwang C.Y."/>
            <person name="Cho E.-S."/>
            <person name="Seo M.-J."/>
        </authorList>
    </citation>
    <scope>NUCLEOTIDE SEQUENCE [LARGE SCALE GENOMIC DNA]</scope>
    <source>
        <strain evidence="5 6">MBLB1776</strain>
    </source>
</reference>
<name>A0AA96LEQ2_9BACL</name>
<dbReference type="SUPFAM" id="SSF51011">
    <property type="entry name" value="Glycosyl hydrolase domain"/>
    <property type="match status" value="1"/>
</dbReference>
<gene>
    <name evidence="5" type="ORF">MJA45_24400</name>
</gene>
<dbReference type="InterPro" id="IPR013785">
    <property type="entry name" value="Aldolase_TIM"/>
</dbReference>
<dbReference type="Gene3D" id="3.20.20.70">
    <property type="entry name" value="Aldolase class I"/>
    <property type="match status" value="1"/>
</dbReference>
<accession>A0AA96LEQ2</accession>
<dbReference type="AlphaFoldDB" id="A0AA96LEQ2"/>
<dbReference type="SUPFAM" id="SSF51445">
    <property type="entry name" value="(Trans)glycosidases"/>
    <property type="match status" value="1"/>
</dbReference>
<proteinExistence type="inferred from homology"/>
<evidence type="ECO:0000313" key="6">
    <source>
        <dbReference type="Proteomes" id="UP001305702"/>
    </source>
</evidence>
<keyword evidence="3 4" id="KW-0326">Glycosidase</keyword>